<dbReference type="NCBIfam" id="TIGR01683">
    <property type="entry name" value="thiS"/>
    <property type="match status" value="1"/>
</dbReference>
<dbReference type="Pfam" id="PF02597">
    <property type="entry name" value="ThiS"/>
    <property type="match status" value="1"/>
</dbReference>
<dbReference type="Gene3D" id="3.10.20.30">
    <property type="match status" value="1"/>
</dbReference>
<protein>
    <submittedName>
        <fullName evidence="1">Thiamine biosynthesis protein</fullName>
    </submittedName>
</protein>
<dbReference type="CDD" id="cd00565">
    <property type="entry name" value="Ubl_ThiS"/>
    <property type="match status" value="1"/>
</dbReference>
<dbReference type="EMBL" id="MK281457">
    <property type="protein sequence ID" value="QAA12002.1"/>
    <property type="molecule type" value="Genomic_DNA"/>
</dbReference>
<reference evidence="1" key="1">
    <citation type="journal article" date="2019" name="Genome Biol. Evol.">
        <title>Plastid Genomes and Proteins Illuminate the Evolution of Eustigmatophyte Algae and Their Bacterial Endosymbionts.</title>
        <authorList>
            <person name="Sevcikova T."/>
            <person name="Yurchenko T."/>
            <person name="Fawley K.P."/>
            <person name="Amaral R."/>
            <person name="Strnad H."/>
            <person name="Santos L.M."/>
            <person name="Fawley M.W."/>
            <person name="Elias M."/>
        </authorList>
    </citation>
    <scope>NUCLEOTIDE SEQUENCE</scope>
    <source>
        <strain evidence="1">CAUP Q 401</strain>
    </source>
</reference>
<name>A0A3R5QSQ7_9STRA</name>
<dbReference type="InterPro" id="IPR016155">
    <property type="entry name" value="Mopterin_synth/thiamin_S_b"/>
</dbReference>
<evidence type="ECO:0000313" key="1">
    <source>
        <dbReference type="EMBL" id="QAA12002.1"/>
    </source>
</evidence>
<gene>
    <name evidence="1" type="primary">thiS</name>
</gene>
<dbReference type="AlphaFoldDB" id="A0A3R5QSQ7"/>
<dbReference type="InterPro" id="IPR012675">
    <property type="entry name" value="Beta-grasp_dom_sf"/>
</dbReference>
<dbReference type="GeneID" id="38948226"/>
<dbReference type="InterPro" id="IPR003749">
    <property type="entry name" value="ThiS/MoaD-like"/>
</dbReference>
<sequence length="69" mass="8045">MVKILVNGQVYVTNFNISLYDFLDFLLPESEGCEFIVEYNHEIVFYENYKKINLTDYDKIELITIVGGG</sequence>
<dbReference type="SUPFAM" id="SSF54285">
    <property type="entry name" value="MoaD/ThiS"/>
    <property type="match status" value="1"/>
</dbReference>
<keyword evidence="1" id="KW-0934">Plastid</keyword>
<accession>A0A3R5QSQ7</accession>
<proteinExistence type="predicted"/>
<geneLocation type="plastid" evidence="1"/>
<dbReference type="RefSeq" id="YP_009551068.1">
    <property type="nucleotide sequence ID" value="NC_040299.1"/>
</dbReference>
<organism evidence="1">
    <name type="scientific">Pseudellipsoidion edaphicum</name>
    <dbReference type="NCBI Taxonomy" id="1431838"/>
    <lineage>
        <taxon>Eukaryota</taxon>
        <taxon>Sar</taxon>
        <taxon>Stramenopiles</taxon>
        <taxon>Ochrophyta</taxon>
        <taxon>Eustigmatophyceae</taxon>
        <taxon>Eustigmatales</taxon>
        <taxon>Neomonodaceae</taxon>
        <taxon>Pseudellipsoidion</taxon>
    </lineage>
</organism>
<dbReference type="InterPro" id="IPR010035">
    <property type="entry name" value="Thi_S"/>
</dbReference>